<evidence type="ECO:0000313" key="6">
    <source>
        <dbReference type="Proteomes" id="UP001050691"/>
    </source>
</evidence>
<keyword evidence="1" id="KW-0489">Methyltransferase</keyword>
<name>A0AAV5AFP4_9AGAM</name>
<dbReference type="PANTHER" id="PTHR43712">
    <property type="entry name" value="PUTATIVE (AFU_ORTHOLOGUE AFUA_4G14580)-RELATED"/>
    <property type="match status" value="1"/>
</dbReference>
<feature type="domain" description="O-methyltransferase C-terminal" evidence="4">
    <location>
        <begin position="11"/>
        <end position="55"/>
    </location>
</feature>
<dbReference type="InterPro" id="IPR016461">
    <property type="entry name" value="COMT-like"/>
</dbReference>
<dbReference type="GO" id="GO:0032259">
    <property type="term" value="P:methylation"/>
    <property type="evidence" value="ECO:0007669"/>
    <property type="project" value="UniProtKB-KW"/>
</dbReference>
<protein>
    <recommendedName>
        <fullName evidence="4">O-methyltransferase C-terminal domain-containing protein</fullName>
    </recommendedName>
</protein>
<evidence type="ECO:0000256" key="2">
    <source>
        <dbReference type="ARBA" id="ARBA00022679"/>
    </source>
</evidence>
<dbReference type="Proteomes" id="UP001050691">
    <property type="component" value="Unassembled WGS sequence"/>
</dbReference>
<keyword evidence="3" id="KW-0949">S-adenosyl-L-methionine</keyword>
<sequence>MVNPSALGEDSMVFRAHGFFKPQPVKDADLFLLRMIMHDWGSSHVITSLKHLREASIPR</sequence>
<dbReference type="PANTHER" id="PTHR43712:SF5">
    <property type="entry name" value="O-METHYLTRANSFERASE ASQN-RELATED"/>
    <property type="match status" value="1"/>
</dbReference>
<gene>
    <name evidence="5" type="ORF">Clacol_006024</name>
</gene>
<dbReference type="PROSITE" id="PS51683">
    <property type="entry name" value="SAM_OMT_II"/>
    <property type="match status" value="1"/>
</dbReference>
<comment type="caution">
    <text evidence="5">The sequence shown here is derived from an EMBL/GenBank/DDBJ whole genome shotgun (WGS) entry which is preliminary data.</text>
</comment>
<evidence type="ECO:0000259" key="4">
    <source>
        <dbReference type="Pfam" id="PF00891"/>
    </source>
</evidence>
<reference evidence="5" key="1">
    <citation type="submission" date="2021-10" db="EMBL/GenBank/DDBJ databases">
        <title>De novo Genome Assembly of Clathrus columnatus (Basidiomycota, Fungi) Using Illumina and Nanopore Sequence Data.</title>
        <authorList>
            <person name="Ogiso-Tanaka E."/>
            <person name="Itagaki H."/>
            <person name="Hosoya T."/>
            <person name="Hosaka K."/>
        </authorList>
    </citation>
    <scope>NUCLEOTIDE SEQUENCE</scope>
    <source>
        <strain evidence="5">MO-923</strain>
    </source>
</reference>
<dbReference type="Pfam" id="PF00891">
    <property type="entry name" value="Methyltransf_2"/>
    <property type="match status" value="1"/>
</dbReference>
<evidence type="ECO:0000256" key="3">
    <source>
        <dbReference type="ARBA" id="ARBA00022691"/>
    </source>
</evidence>
<proteinExistence type="predicted"/>
<accession>A0AAV5AFP4</accession>
<organism evidence="5 6">
    <name type="scientific">Clathrus columnatus</name>
    <dbReference type="NCBI Taxonomy" id="1419009"/>
    <lineage>
        <taxon>Eukaryota</taxon>
        <taxon>Fungi</taxon>
        <taxon>Dikarya</taxon>
        <taxon>Basidiomycota</taxon>
        <taxon>Agaricomycotina</taxon>
        <taxon>Agaricomycetes</taxon>
        <taxon>Phallomycetidae</taxon>
        <taxon>Phallales</taxon>
        <taxon>Clathraceae</taxon>
        <taxon>Clathrus</taxon>
    </lineage>
</organism>
<dbReference type="Gene3D" id="3.40.50.150">
    <property type="entry name" value="Vaccinia Virus protein VP39"/>
    <property type="match status" value="1"/>
</dbReference>
<keyword evidence="2" id="KW-0808">Transferase</keyword>
<evidence type="ECO:0000313" key="5">
    <source>
        <dbReference type="EMBL" id="GJJ11786.1"/>
    </source>
</evidence>
<evidence type="ECO:0000256" key="1">
    <source>
        <dbReference type="ARBA" id="ARBA00022603"/>
    </source>
</evidence>
<dbReference type="GO" id="GO:0008171">
    <property type="term" value="F:O-methyltransferase activity"/>
    <property type="evidence" value="ECO:0007669"/>
    <property type="project" value="InterPro"/>
</dbReference>
<dbReference type="EMBL" id="BPWL01000007">
    <property type="protein sequence ID" value="GJJ11786.1"/>
    <property type="molecule type" value="Genomic_DNA"/>
</dbReference>
<keyword evidence="6" id="KW-1185">Reference proteome</keyword>
<dbReference type="InterPro" id="IPR001077">
    <property type="entry name" value="COMT_C"/>
</dbReference>
<dbReference type="InterPro" id="IPR029063">
    <property type="entry name" value="SAM-dependent_MTases_sf"/>
</dbReference>
<dbReference type="AlphaFoldDB" id="A0AAV5AFP4"/>